<evidence type="ECO:0000313" key="2">
    <source>
        <dbReference type="EMBL" id="OCB71685.1"/>
    </source>
</evidence>
<evidence type="ECO:0008006" key="7">
    <source>
        <dbReference type="Google" id="ProtNLM"/>
    </source>
</evidence>
<comment type="caution">
    <text evidence="2">The sequence shown here is derived from an EMBL/GenBank/DDBJ whole genome shotgun (WGS) entry which is preliminary data.</text>
</comment>
<reference evidence="4" key="1">
    <citation type="submission" date="2016-03" db="EMBL/GenBank/DDBJ databases">
        <title>Draft genome sequence of Paenibacillus glacialis DSM 22343.</title>
        <authorList>
            <person name="Shin S.-K."/>
            <person name="Yi H."/>
        </authorList>
    </citation>
    <scope>NUCLEOTIDE SEQUENCE [LARGE SCALE GENOMIC DNA]</scope>
    <source>
        <strain evidence="4">NBRC 105008</strain>
    </source>
</reference>
<evidence type="ECO:0000313" key="6">
    <source>
        <dbReference type="Proteomes" id="UP000321579"/>
    </source>
</evidence>
<reference evidence="3 5" key="3">
    <citation type="submission" date="2016-10" db="EMBL/GenBank/DDBJ databases">
        <authorList>
            <person name="Varghese N."/>
            <person name="Submissions S."/>
        </authorList>
    </citation>
    <scope>NUCLEOTIDE SEQUENCE [LARGE SCALE GENOMIC DNA]</scope>
    <source>
        <strain evidence="3 5">Gm-149</strain>
    </source>
</reference>
<accession>A0A1B9DPT3</accession>
<dbReference type="Proteomes" id="UP000182367">
    <property type="component" value="Unassembled WGS sequence"/>
</dbReference>
<keyword evidence="5" id="KW-1185">Reference proteome</keyword>
<dbReference type="EMBL" id="LVEO01000018">
    <property type="protein sequence ID" value="OCB71685.1"/>
    <property type="molecule type" value="Genomic_DNA"/>
</dbReference>
<dbReference type="EMBL" id="FNEO01000001">
    <property type="protein sequence ID" value="SDI56518.1"/>
    <property type="molecule type" value="Genomic_DNA"/>
</dbReference>
<name>A0A1B9DPT3_9FLAO</name>
<dbReference type="Proteomes" id="UP000093226">
    <property type="component" value="Unassembled WGS sequence"/>
</dbReference>
<proteinExistence type="predicted"/>
<protein>
    <recommendedName>
        <fullName evidence="7">Restriction endonuclease</fullName>
    </recommendedName>
</protein>
<gene>
    <name evidence="2" type="ORF">FBGL_10735</name>
    <name evidence="1" type="ORF">FGL01_14750</name>
    <name evidence="3" type="ORF">SAMN05192550_0218</name>
</gene>
<dbReference type="AlphaFoldDB" id="A0A1B9DPT3"/>
<reference evidence="1 6" key="4">
    <citation type="submission" date="2019-07" db="EMBL/GenBank/DDBJ databases">
        <title>Whole genome shotgun sequence of Flavobacterium glycines NBRC 105008.</title>
        <authorList>
            <person name="Hosoyama A."/>
            <person name="Uohara A."/>
            <person name="Ohji S."/>
            <person name="Ichikawa N."/>
        </authorList>
    </citation>
    <scope>NUCLEOTIDE SEQUENCE [LARGE SCALE GENOMIC DNA]</scope>
    <source>
        <strain evidence="1 6">NBRC 105008</strain>
    </source>
</reference>
<evidence type="ECO:0000313" key="1">
    <source>
        <dbReference type="EMBL" id="GEL10736.1"/>
    </source>
</evidence>
<evidence type="ECO:0000313" key="4">
    <source>
        <dbReference type="Proteomes" id="UP000093226"/>
    </source>
</evidence>
<dbReference type="Proteomes" id="UP000321579">
    <property type="component" value="Unassembled WGS sequence"/>
</dbReference>
<dbReference type="EMBL" id="BJVF01000001">
    <property type="protein sequence ID" value="GEL10736.1"/>
    <property type="molecule type" value="Genomic_DNA"/>
</dbReference>
<evidence type="ECO:0000313" key="5">
    <source>
        <dbReference type="Proteomes" id="UP000182367"/>
    </source>
</evidence>
<reference evidence="2" key="2">
    <citation type="submission" date="2016-03" db="EMBL/GenBank/DDBJ databases">
        <authorList>
            <person name="Ploux O."/>
        </authorList>
    </citation>
    <scope>NUCLEOTIDE SEQUENCE</scope>
    <source>
        <strain evidence="2">NBRC 105008</strain>
    </source>
</reference>
<evidence type="ECO:0000313" key="3">
    <source>
        <dbReference type="EMBL" id="SDI56518.1"/>
    </source>
</evidence>
<organism evidence="2 4">
    <name type="scientific">Flavobacterium glycines</name>
    <dbReference type="NCBI Taxonomy" id="551990"/>
    <lineage>
        <taxon>Bacteria</taxon>
        <taxon>Pseudomonadati</taxon>
        <taxon>Bacteroidota</taxon>
        <taxon>Flavobacteriia</taxon>
        <taxon>Flavobacteriales</taxon>
        <taxon>Flavobacteriaceae</taxon>
        <taxon>Flavobacterium</taxon>
    </lineage>
</organism>
<sequence>MERLNSFSELNKERLLKKLKSAKNKEAFRSTISEIRFGEFFQKLNFEIEYDKKFNNQTPDWTLNYSSFPIICDVYRLGKSSKDQKKSDFENLLREQLEEIPSNLILKIKIDDSYSNYEEIRIDSIKKQTERWLENKPRINDRLKLDYGIRFKVIAISGKSEFLSFISSGTIDYKIGKIQQEENHRPNEITKKLNKYNGIITTKKLPFFLCVDIDFESGFHHKEFEEYFLGSKTNFIDFDPNKRISTEIGILGSEWTKLGKFYENIQISGIITCSNNDFRVLLNPICKQLIYENQHNEYLTELRKYGYVR</sequence>